<name>A0ACC2UZL1_9TREE</name>
<accession>A0ACC2UZL1</accession>
<gene>
    <name evidence="1" type="ORF">QFC20_007341</name>
</gene>
<keyword evidence="2" id="KW-1185">Reference proteome</keyword>
<proteinExistence type="predicted"/>
<reference evidence="1" key="1">
    <citation type="submission" date="2023-04" db="EMBL/GenBank/DDBJ databases">
        <title>Draft Genome sequencing of Naganishia species isolated from polar environments using Oxford Nanopore Technology.</title>
        <authorList>
            <person name="Leo P."/>
            <person name="Venkateswaran K."/>
        </authorList>
    </citation>
    <scope>NUCLEOTIDE SEQUENCE</scope>
    <source>
        <strain evidence="1">MNA-CCFEE 5262</strain>
    </source>
</reference>
<organism evidence="1 2">
    <name type="scientific">Naganishia adeliensis</name>
    <dbReference type="NCBI Taxonomy" id="92952"/>
    <lineage>
        <taxon>Eukaryota</taxon>
        <taxon>Fungi</taxon>
        <taxon>Dikarya</taxon>
        <taxon>Basidiomycota</taxon>
        <taxon>Agaricomycotina</taxon>
        <taxon>Tremellomycetes</taxon>
        <taxon>Filobasidiales</taxon>
        <taxon>Filobasidiaceae</taxon>
        <taxon>Naganishia</taxon>
    </lineage>
</organism>
<sequence length="1037" mass="113423">MSNDDHMPTETIAVPAQDPEQDEKKRNEPKHVPEKTLVDEKAGKEDEISEEDLQLKNELEMLVERIKEPNTELYASALESLRTLIKTSTSSMTSVPKPLKFLRRFYDELIGVWESWGENLQEERSLLASIISVLAMTYSDNGHRDTLHYRIVSQSRESPGSWGNEYVRHLAAELGEEYNLLIREQAGMMDVAETQGEAPINPEKPTATPSIVTSSDSTGTTLSSGAESVPAATMGLQVSPANRSIKTRQQLLDLALELVPFFLAHNAEADAVDLLLEVESIESLVDEGFLEGKKGEDIYARVCQYMVSCVPLLVAPDDKEFLRAAAAIYAIHGKFPEALALAVRLRDQALVRKYFEGPKNPIMRKQLAFFLARAQIPVSWVHCSDPDSYVVPEEATAASPPSPTKSSISSSAANSILATPPAELDDDLLECLGNQKLSEHLKRFGKELDVFDPKSLEDIYKTHLDNTRGPATVDSARANLAGVFVNAFVNAGFGNDKLMVDVEEGQSYIYKNKDHGMMSATASLGMSMLWDTEMGVSQVDKYSYSAEEHIKAGALLATGILHNGVRAELDVAYALLEEHVDNKSVPLKCAAMNGIAIASVGQQRLDIVEKLLPYVLDETNSMEVAATAALSLGFIFAGSGAGDIAGDIVQAIMERDEKALNEKWARFMGVALGLIFLGKQDESDPTIQLLRAIEHPIGKQCEILVQTCSYAATGNVLLVQEMLHHCTDHAEKTEDKEADKSATDGAAQPTDASAAPAVDGEEKEKEKVEQDMTYQAFAVIGIALIAMGEEVGAAMCLRQFNHLMAYGDPVVRKAVPLALGLISASNPQLSILETLSRYSHDNDLEVAINAILAMGMIGAGTNNARLAQMLRQLAVYYNKEPNCLFMVRVAQGLVHMGKGTIGINPFFADRNVLSPSAVAGLLSLLVSFTDAKSFVLDKSHWMLYWIVTAMYPQFLITLNEQLEEQPVTVRVGQAVNTVGLAGQRMGISGFQTHQTPVRVAVGERAEFGTNEWFPYGQMEGIVIVKKNESYDAEDMQI</sequence>
<dbReference type="Proteomes" id="UP001230649">
    <property type="component" value="Unassembled WGS sequence"/>
</dbReference>
<comment type="caution">
    <text evidence="1">The sequence shown here is derived from an EMBL/GenBank/DDBJ whole genome shotgun (WGS) entry which is preliminary data.</text>
</comment>
<evidence type="ECO:0000313" key="1">
    <source>
        <dbReference type="EMBL" id="KAJ9092528.1"/>
    </source>
</evidence>
<protein>
    <submittedName>
        <fullName evidence="1">Uncharacterized protein</fullName>
    </submittedName>
</protein>
<evidence type="ECO:0000313" key="2">
    <source>
        <dbReference type="Proteomes" id="UP001230649"/>
    </source>
</evidence>
<dbReference type="EMBL" id="JASBWS010000171">
    <property type="protein sequence ID" value="KAJ9092528.1"/>
    <property type="molecule type" value="Genomic_DNA"/>
</dbReference>